<reference evidence="1 2" key="1">
    <citation type="submission" date="2015-02" db="EMBL/GenBank/DDBJ databases">
        <title>Draft genome sequence of Kitasatospora griseola MF730-N6, a bafilomycin, terpentecin and satosporin producer.</title>
        <authorList>
            <person name="Arens J.C."/>
            <person name="Haltli B."/>
            <person name="Kerr R.G."/>
        </authorList>
    </citation>
    <scope>NUCLEOTIDE SEQUENCE [LARGE SCALE GENOMIC DNA]</scope>
    <source>
        <strain evidence="1 2">MF730-N6</strain>
    </source>
</reference>
<dbReference type="PATRIC" id="fig|2064.6.peg.5410"/>
<proteinExistence type="predicted"/>
<dbReference type="Proteomes" id="UP000032066">
    <property type="component" value="Unassembled WGS sequence"/>
</dbReference>
<comment type="caution">
    <text evidence="1">The sequence shown here is derived from an EMBL/GenBank/DDBJ whole genome shotgun (WGS) entry which is preliminary data.</text>
</comment>
<organism evidence="1 2">
    <name type="scientific">Kitasatospora griseola</name>
    <name type="common">Streptomyces griseolosporeus</name>
    <dbReference type="NCBI Taxonomy" id="2064"/>
    <lineage>
        <taxon>Bacteria</taxon>
        <taxon>Bacillati</taxon>
        <taxon>Actinomycetota</taxon>
        <taxon>Actinomycetes</taxon>
        <taxon>Kitasatosporales</taxon>
        <taxon>Streptomycetaceae</taxon>
        <taxon>Kitasatospora</taxon>
    </lineage>
</organism>
<evidence type="ECO:0000313" key="1">
    <source>
        <dbReference type="EMBL" id="KIQ62397.1"/>
    </source>
</evidence>
<dbReference type="EMBL" id="JXZB01000004">
    <property type="protein sequence ID" value="KIQ62397.1"/>
    <property type="molecule type" value="Genomic_DNA"/>
</dbReference>
<accession>A0A0D0PPK1</accession>
<evidence type="ECO:0000313" key="2">
    <source>
        <dbReference type="Proteomes" id="UP000032066"/>
    </source>
</evidence>
<keyword evidence="2" id="KW-1185">Reference proteome</keyword>
<sequence length="60" mass="6903">MNIDLTEEEFSVLVGALSHRHDEAKKLIEYETDAEARAAYQETVTMLDGICRKLLMARYL</sequence>
<protein>
    <submittedName>
        <fullName evidence="1">Uncharacterized protein</fullName>
    </submittedName>
</protein>
<dbReference type="AlphaFoldDB" id="A0A0D0PPK1"/>
<dbReference type="RefSeq" id="WP_043914366.1">
    <property type="nucleotide sequence ID" value="NZ_JXZB01000004.1"/>
</dbReference>
<name>A0A0D0PPK1_KITGR</name>
<gene>
    <name evidence="1" type="ORF">TR51_25465</name>
</gene>